<reference evidence="2 3" key="1">
    <citation type="submission" date="2019-08" db="EMBL/GenBank/DDBJ databases">
        <title>Deep-cultivation of Planctomycetes and their phenomic and genomic characterization uncovers novel biology.</title>
        <authorList>
            <person name="Wiegand S."/>
            <person name="Jogler M."/>
            <person name="Boedeker C."/>
            <person name="Pinto D."/>
            <person name="Vollmers J."/>
            <person name="Rivas-Marin E."/>
            <person name="Kohn T."/>
            <person name="Peeters S.H."/>
            <person name="Heuer A."/>
            <person name="Rast P."/>
            <person name="Oberbeckmann S."/>
            <person name="Bunk B."/>
            <person name="Jeske O."/>
            <person name="Meyerdierks A."/>
            <person name="Storesund J.E."/>
            <person name="Kallscheuer N."/>
            <person name="Luecker S."/>
            <person name="Lage O.M."/>
            <person name="Pohl T."/>
            <person name="Merkel B.J."/>
            <person name="Hornburger P."/>
            <person name="Mueller R.-W."/>
            <person name="Bruemmer F."/>
            <person name="Labrenz M."/>
            <person name="Spormann A.M."/>
            <person name="Op Den Camp H."/>
            <person name="Overmann J."/>
            <person name="Amann R."/>
            <person name="Jetten M.S.M."/>
            <person name="Mascher T."/>
            <person name="Medema M.H."/>
            <person name="Devos D.P."/>
            <person name="Kaster A.-K."/>
            <person name="Ovreas L."/>
            <person name="Rohde M."/>
            <person name="Galperin M.Y."/>
            <person name="Jogler C."/>
        </authorList>
    </citation>
    <scope>NUCLEOTIDE SEQUENCE [LARGE SCALE GENOMIC DNA]</scope>
    <source>
        <strain evidence="2 3">LF1</strain>
    </source>
</reference>
<dbReference type="EC" id="1.1.1.1" evidence="2"/>
<evidence type="ECO:0000259" key="1">
    <source>
        <dbReference type="SMART" id="SM00829"/>
    </source>
</evidence>
<keyword evidence="2" id="KW-0560">Oxidoreductase</keyword>
<dbReference type="GO" id="GO:0004022">
    <property type="term" value="F:alcohol dehydrogenase (NAD+) activity"/>
    <property type="evidence" value="ECO:0007669"/>
    <property type="project" value="UniProtKB-EC"/>
</dbReference>
<protein>
    <submittedName>
        <fullName evidence="2">Alcohol dehydrogenase</fullName>
        <ecNumber evidence="2">1.1.1.1</ecNumber>
    </submittedName>
</protein>
<name>A0A5B1CR31_9BACT</name>
<dbReference type="CDD" id="cd08276">
    <property type="entry name" value="MDR7"/>
    <property type="match status" value="1"/>
</dbReference>
<dbReference type="AlphaFoldDB" id="A0A5B1CR31"/>
<dbReference type="EMBL" id="VRLW01000001">
    <property type="protein sequence ID" value="KAA1262425.1"/>
    <property type="molecule type" value="Genomic_DNA"/>
</dbReference>
<dbReference type="SMART" id="SM00829">
    <property type="entry name" value="PKS_ER"/>
    <property type="match status" value="1"/>
</dbReference>
<accession>A0A5B1CR31</accession>
<dbReference type="InterPro" id="IPR020843">
    <property type="entry name" value="ER"/>
</dbReference>
<proteinExistence type="predicted"/>
<dbReference type="OrthoDB" id="9787435at2"/>
<dbReference type="Pfam" id="PF08240">
    <property type="entry name" value="ADH_N"/>
    <property type="match status" value="1"/>
</dbReference>
<sequence>MKSCLVKTDGGIDAIETVDQPEPDCRPGTVKIRMRAASLNYRDLSVAAGGYMRNDTRPVVPLSDGAGEITEVGDGVTQWKVGDRVSPIFVQKWIDGSVTDAMLRSSLGGGIDGVLTESIVVPEQSLVAIPDSMSFAEAASIPCAAVTAWHALFEVNRLVAGQTVLLLGTGGVSIYALQLAKSAGARVIITSSSDKKLELAKSLGADQTVNYQTHPDWHREVKSLTDGVGVDHVVEVGGPGTLEKSIKSTKVGGNIHLIGVLDSPSAKISPMLSVFNLLNIRGIYVGSRTMHERTIQAMTASEIKPVIDKSFAFDDALDAYRYFASQKHVGKVVIEF</sequence>
<evidence type="ECO:0000313" key="3">
    <source>
        <dbReference type="Proteomes" id="UP000322699"/>
    </source>
</evidence>
<dbReference type="Pfam" id="PF00107">
    <property type="entry name" value="ADH_zinc_N"/>
    <property type="match status" value="1"/>
</dbReference>
<dbReference type="InterPro" id="IPR011032">
    <property type="entry name" value="GroES-like_sf"/>
</dbReference>
<dbReference type="InterPro" id="IPR036291">
    <property type="entry name" value="NAD(P)-bd_dom_sf"/>
</dbReference>
<dbReference type="SUPFAM" id="SSF50129">
    <property type="entry name" value="GroES-like"/>
    <property type="match status" value="1"/>
</dbReference>
<dbReference type="InterPro" id="IPR013149">
    <property type="entry name" value="ADH-like_C"/>
</dbReference>
<dbReference type="RefSeq" id="WP_068263753.1">
    <property type="nucleotide sequence ID" value="NZ_LWSK01000051.1"/>
</dbReference>
<dbReference type="PANTHER" id="PTHR45033">
    <property type="match status" value="1"/>
</dbReference>
<dbReference type="PANTHER" id="PTHR45033:SF2">
    <property type="entry name" value="ZINC-TYPE ALCOHOL DEHYDROGENASE-LIKE PROTEIN C1773.06C"/>
    <property type="match status" value="1"/>
</dbReference>
<comment type="caution">
    <text evidence="2">The sequence shown here is derived from an EMBL/GenBank/DDBJ whole genome shotgun (WGS) entry which is preliminary data.</text>
</comment>
<dbReference type="Gene3D" id="3.40.50.720">
    <property type="entry name" value="NAD(P)-binding Rossmann-like Domain"/>
    <property type="match status" value="1"/>
</dbReference>
<gene>
    <name evidence="2" type="primary">adhT</name>
    <name evidence="2" type="ORF">LF1_49890</name>
</gene>
<organism evidence="2 3">
    <name type="scientific">Rubripirellula obstinata</name>
    <dbReference type="NCBI Taxonomy" id="406547"/>
    <lineage>
        <taxon>Bacteria</taxon>
        <taxon>Pseudomonadati</taxon>
        <taxon>Planctomycetota</taxon>
        <taxon>Planctomycetia</taxon>
        <taxon>Pirellulales</taxon>
        <taxon>Pirellulaceae</taxon>
        <taxon>Rubripirellula</taxon>
    </lineage>
</organism>
<evidence type="ECO:0000313" key="2">
    <source>
        <dbReference type="EMBL" id="KAA1262425.1"/>
    </source>
</evidence>
<dbReference type="InterPro" id="IPR013154">
    <property type="entry name" value="ADH-like_N"/>
</dbReference>
<dbReference type="SUPFAM" id="SSF51735">
    <property type="entry name" value="NAD(P)-binding Rossmann-fold domains"/>
    <property type="match status" value="1"/>
</dbReference>
<keyword evidence="3" id="KW-1185">Reference proteome</keyword>
<dbReference type="Proteomes" id="UP000322699">
    <property type="component" value="Unassembled WGS sequence"/>
</dbReference>
<dbReference type="InterPro" id="IPR052711">
    <property type="entry name" value="Zinc_ADH-like"/>
</dbReference>
<feature type="domain" description="Enoyl reductase (ER)" evidence="1">
    <location>
        <begin position="10"/>
        <end position="334"/>
    </location>
</feature>
<dbReference type="Gene3D" id="3.90.180.10">
    <property type="entry name" value="Medium-chain alcohol dehydrogenases, catalytic domain"/>
    <property type="match status" value="1"/>
</dbReference>